<accession>A0A6P5FEA5</accession>
<evidence type="ECO:0000313" key="2">
    <source>
        <dbReference type="Proteomes" id="UP000515123"/>
    </source>
</evidence>
<protein>
    <submittedName>
        <fullName evidence="3 4">High mobility group nucleosome-binding domain-containing protein 5-like</fullName>
    </submittedName>
</protein>
<reference evidence="2" key="1">
    <citation type="journal article" date="2015" name="Nat. Genet.">
        <title>The pineapple genome and the evolution of CAM photosynthesis.</title>
        <authorList>
            <person name="Ming R."/>
            <person name="VanBuren R."/>
            <person name="Wai C.M."/>
            <person name="Tang H."/>
            <person name="Schatz M.C."/>
            <person name="Bowers J.E."/>
            <person name="Lyons E."/>
            <person name="Wang M.L."/>
            <person name="Chen J."/>
            <person name="Biggers E."/>
            <person name="Zhang J."/>
            <person name="Huang L."/>
            <person name="Zhang L."/>
            <person name="Miao W."/>
            <person name="Zhang J."/>
            <person name="Ye Z."/>
            <person name="Miao C."/>
            <person name="Lin Z."/>
            <person name="Wang H."/>
            <person name="Zhou H."/>
            <person name="Yim W.C."/>
            <person name="Priest H.D."/>
            <person name="Zheng C."/>
            <person name="Woodhouse M."/>
            <person name="Edger P.P."/>
            <person name="Guyot R."/>
            <person name="Guo H.B."/>
            <person name="Guo H."/>
            <person name="Zheng G."/>
            <person name="Singh R."/>
            <person name="Sharma A."/>
            <person name="Min X."/>
            <person name="Zheng Y."/>
            <person name="Lee H."/>
            <person name="Gurtowski J."/>
            <person name="Sedlazeck F.J."/>
            <person name="Harkess A."/>
            <person name="McKain M.R."/>
            <person name="Liao Z."/>
            <person name="Fang J."/>
            <person name="Liu J."/>
            <person name="Zhang X."/>
            <person name="Zhang Q."/>
            <person name="Hu W."/>
            <person name="Qin Y."/>
            <person name="Wang K."/>
            <person name="Chen L.Y."/>
            <person name="Shirley N."/>
            <person name="Lin Y.R."/>
            <person name="Liu L.Y."/>
            <person name="Hernandez A.G."/>
            <person name="Wright C.L."/>
            <person name="Bulone V."/>
            <person name="Tuskan G.A."/>
            <person name="Heath K."/>
            <person name="Zee F."/>
            <person name="Moore P.H."/>
            <person name="Sunkar R."/>
            <person name="Leebens-Mack J.H."/>
            <person name="Mockler T."/>
            <person name="Bennetzen J.L."/>
            <person name="Freeling M."/>
            <person name="Sankoff D."/>
            <person name="Paterson A.H."/>
            <person name="Zhu X."/>
            <person name="Yang X."/>
            <person name="Smith J.A."/>
            <person name="Cushman J.C."/>
            <person name="Paull R.E."/>
            <person name="Yu Q."/>
        </authorList>
    </citation>
    <scope>NUCLEOTIDE SEQUENCE [LARGE SCALE GENOMIC DNA]</scope>
    <source>
        <strain evidence="2">cv. F153</strain>
    </source>
</reference>
<organism evidence="3">
    <name type="scientific">Ananas comosus</name>
    <name type="common">Pineapple</name>
    <name type="synonym">Ananas ananas</name>
    <dbReference type="NCBI Taxonomy" id="4615"/>
    <lineage>
        <taxon>Eukaryota</taxon>
        <taxon>Viridiplantae</taxon>
        <taxon>Streptophyta</taxon>
        <taxon>Embryophyta</taxon>
        <taxon>Tracheophyta</taxon>
        <taxon>Spermatophyta</taxon>
        <taxon>Magnoliopsida</taxon>
        <taxon>Liliopsida</taxon>
        <taxon>Poales</taxon>
        <taxon>Bromeliaceae</taxon>
        <taxon>Bromelioideae</taxon>
        <taxon>Ananas</taxon>
    </lineage>
</organism>
<reference evidence="3 4" key="2">
    <citation type="submission" date="2025-04" db="UniProtKB">
        <authorList>
            <consortium name="RefSeq"/>
        </authorList>
    </citation>
    <scope>IDENTIFICATION</scope>
    <source>
        <tissue evidence="3 4">Leaf</tissue>
    </source>
</reference>
<feature type="compositionally biased region" description="Basic and acidic residues" evidence="1">
    <location>
        <begin position="121"/>
        <end position="143"/>
    </location>
</feature>
<dbReference type="RefSeq" id="XP_020091646.1">
    <property type="nucleotide sequence ID" value="XM_020236057.1"/>
</dbReference>
<feature type="compositionally biased region" description="Acidic residues" evidence="1">
    <location>
        <begin position="98"/>
        <end position="120"/>
    </location>
</feature>
<feature type="compositionally biased region" description="Polar residues" evidence="1">
    <location>
        <begin position="229"/>
        <end position="244"/>
    </location>
</feature>
<proteinExistence type="predicted"/>
<dbReference type="PANTHER" id="PTHR33700:SF4">
    <property type="entry name" value="MYB-LIKE PROTEIN X"/>
    <property type="match status" value="1"/>
</dbReference>
<dbReference type="GeneID" id="109712476"/>
<feature type="compositionally biased region" description="Basic and acidic residues" evidence="1">
    <location>
        <begin position="305"/>
        <end position="316"/>
    </location>
</feature>
<evidence type="ECO:0000313" key="4">
    <source>
        <dbReference type="RefSeq" id="XP_020091646.1"/>
    </source>
</evidence>
<dbReference type="RefSeq" id="XP_020091645.1">
    <property type="nucleotide sequence ID" value="XM_020236056.1"/>
</dbReference>
<feature type="compositionally biased region" description="Acidic residues" evidence="1">
    <location>
        <begin position="79"/>
        <end position="90"/>
    </location>
</feature>
<feature type="region of interest" description="Disordered" evidence="1">
    <location>
        <begin position="79"/>
        <end position="193"/>
    </location>
</feature>
<sequence>MLKQSPSRIQRTKMLKVKHVLQVFLLSAVCAWLVFQLNHSYYKKQEFGTNNGEISNEELAKLGRKGLLFDEKFGSLDEAVDENEEELELEYEFRDGETREEEDDEQEMERGDEGDEQEEDKDSRDRKEDPHLEHKDTRGKEVEDGGDEEDEKQLTILAKYDERDGNNDPNVKAEEIPIANQTVEGSARDKEELAVGVNNTKGSVHGNEQVPVNSIVADTTAKIFAKQNYSGSFESTQENATSIKSGVHDELESPSLDKPNEKSNTTLSQDGSENQSALATNNNGDATPTVEDDRTDRPTLPAVENEVKNVKDKSAE</sequence>
<name>A0A6P5FEA5_ANACO</name>
<dbReference type="Proteomes" id="UP000515123">
    <property type="component" value="Linkage group 7"/>
</dbReference>
<evidence type="ECO:0000256" key="1">
    <source>
        <dbReference type="SAM" id="MobiDB-lite"/>
    </source>
</evidence>
<dbReference type="OrthoDB" id="1928179at2759"/>
<dbReference type="PANTHER" id="PTHR33700">
    <property type="entry name" value="MYB-LIKE PROTEIN X"/>
    <property type="match status" value="1"/>
</dbReference>
<evidence type="ECO:0000313" key="3">
    <source>
        <dbReference type="RefSeq" id="XP_020091645.1"/>
    </source>
</evidence>
<gene>
    <name evidence="3 4" type="primary">LOC109712476</name>
</gene>
<feature type="compositionally biased region" description="Basic and acidic residues" evidence="1">
    <location>
        <begin position="159"/>
        <end position="175"/>
    </location>
</feature>
<keyword evidence="2" id="KW-1185">Reference proteome</keyword>
<feature type="region of interest" description="Disordered" evidence="1">
    <location>
        <begin position="229"/>
        <end position="316"/>
    </location>
</feature>
<feature type="compositionally biased region" description="Polar residues" evidence="1">
    <location>
        <begin position="262"/>
        <end position="286"/>
    </location>
</feature>
<dbReference type="AlphaFoldDB" id="A0A6P5FEA5"/>